<organism evidence="1 2">
    <name type="scientific">Mycobacterium asiaticum</name>
    <dbReference type="NCBI Taxonomy" id="1790"/>
    <lineage>
        <taxon>Bacteria</taxon>
        <taxon>Bacillati</taxon>
        <taxon>Actinomycetota</taxon>
        <taxon>Actinomycetes</taxon>
        <taxon>Mycobacteriales</taxon>
        <taxon>Mycobacteriaceae</taxon>
        <taxon>Mycobacterium</taxon>
    </lineage>
</organism>
<protein>
    <submittedName>
        <fullName evidence="1">Uncharacterized protein</fullName>
    </submittedName>
</protein>
<dbReference type="OrthoDB" id="4704389at2"/>
<sequence>MGTTYQIRSDILWPTDLHVPSRPPAIVYMDMFAYINLSDCATGRNNPTGYDVLLPSVRRARNDGRAVFPLSTSHVIELCDIRQAKLRRERVAMMEELSGFTYLLGRPYIQELELETALNDIAGVSIQPHGQPIPLIGESVLWGFGKQGGLVTNAPDPDAMAKHACEQMGIEPGAEPMATLNRWAERELLAGPEDEADPELLAAGYNPRVWRDVQEKRAEQERYLVGQLDIEPKYRQGRLRDVVNARELEIELGDKLNQMTTAMNTSIGKLLAYERTNLRDFADRMPSTRVAVTLKAAYHKNNKHDWTTNDIHDIDAMSIAVPYTDAVFADKAARDKLAGSRELAVFDTFLPRTPQELAGWLDNLPATE</sequence>
<dbReference type="RefSeq" id="WP_065159969.1">
    <property type="nucleotide sequence ID" value="NZ_LZLQ01000118.1"/>
</dbReference>
<evidence type="ECO:0000313" key="2">
    <source>
        <dbReference type="Proteomes" id="UP000093629"/>
    </source>
</evidence>
<evidence type="ECO:0000313" key="1">
    <source>
        <dbReference type="EMBL" id="OBK13322.1"/>
    </source>
</evidence>
<dbReference type="EMBL" id="LZLQ01000118">
    <property type="protein sequence ID" value="OBK13322.1"/>
    <property type="molecule type" value="Genomic_DNA"/>
</dbReference>
<accession>A0A1A3MYV0</accession>
<name>A0A1A3MYV0_MYCAS</name>
<dbReference type="Proteomes" id="UP000093629">
    <property type="component" value="Unassembled WGS sequence"/>
</dbReference>
<comment type="caution">
    <text evidence="1">The sequence shown here is derived from an EMBL/GenBank/DDBJ whole genome shotgun (WGS) entry which is preliminary data.</text>
</comment>
<reference evidence="1 2" key="1">
    <citation type="submission" date="2016-06" db="EMBL/GenBank/DDBJ databases">
        <authorList>
            <person name="Kjaerup R.B."/>
            <person name="Dalgaard T.S."/>
            <person name="Juul-Madsen H.R."/>
        </authorList>
    </citation>
    <scope>NUCLEOTIDE SEQUENCE [LARGE SCALE GENOMIC DNA]</scope>
    <source>
        <strain evidence="1 2">1245139.5</strain>
    </source>
</reference>
<keyword evidence="2" id="KW-1185">Reference proteome</keyword>
<gene>
    <name evidence="1" type="ORF">A5636_09495</name>
</gene>
<dbReference type="AlphaFoldDB" id="A0A1A3MYV0"/>
<proteinExistence type="predicted"/>